<feature type="chain" id="PRO_5039160017" description="Lipoprotein" evidence="1">
    <location>
        <begin position="26"/>
        <end position="103"/>
    </location>
</feature>
<keyword evidence="1" id="KW-0732">Signal</keyword>
<dbReference type="EMBL" id="JAAKZW010000415">
    <property type="protein sequence ID" value="NGO81800.1"/>
    <property type="molecule type" value="Genomic_DNA"/>
</dbReference>
<feature type="non-terminal residue" evidence="2">
    <location>
        <position position="103"/>
    </location>
</feature>
<organism evidence="2 3">
    <name type="scientific">Streptomyces mesophilus</name>
    <dbReference type="NCBI Taxonomy" id="1775132"/>
    <lineage>
        <taxon>Bacteria</taxon>
        <taxon>Bacillati</taxon>
        <taxon>Actinomycetota</taxon>
        <taxon>Actinomycetes</taxon>
        <taxon>Kitasatosporales</taxon>
        <taxon>Streptomycetaceae</taxon>
        <taxon>Streptomyces</taxon>
    </lineage>
</organism>
<dbReference type="AlphaFoldDB" id="A0A6G4XYF9"/>
<comment type="caution">
    <text evidence="2">The sequence shown here is derived from an EMBL/GenBank/DDBJ whole genome shotgun (WGS) entry which is preliminary data.</text>
</comment>
<dbReference type="PROSITE" id="PS51257">
    <property type="entry name" value="PROKAR_LIPOPROTEIN"/>
    <property type="match status" value="1"/>
</dbReference>
<reference evidence="2 3" key="1">
    <citation type="submission" date="2020-02" db="EMBL/GenBank/DDBJ databases">
        <title>Whole-genome analyses of novel actinobacteria.</title>
        <authorList>
            <person name="Sahin N."/>
            <person name="Tokatli A."/>
        </authorList>
    </citation>
    <scope>NUCLEOTIDE SEQUENCE [LARGE SCALE GENOMIC DNA]</scope>
    <source>
        <strain evidence="2 3">YC504</strain>
    </source>
</reference>
<protein>
    <recommendedName>
        <fullName evidence="4">Lipoprotein</fullName>
    </recommendedName>
</protein>
<evidence type="ECO:0000313" key="3">
    <source>
        <dbReference type="Proteomes" id="UP000481109"/>
    </source>
</evidence>
<evidence type="ECO:0008006" key="4">
    <source>
        <dbReference type="Google" id="ProtNLM"/>
    </source>
</evidence>
<proteinExistence type="predicted"/>
<keyword evidence="3" id="KW-1185">Reference proteome</keyword>
<evidence type="ECO:0000313" key="2">
    <source>
        <dbReference type="EMBL" id="NGO81800.1"/>
    </source>
</evidence>
<evidence type="ECO:0000256" key="1">
    <source>
        <dbReference type="SAM" id="SignalP"/>
    </source>
</evidence>
<accession>A0A6G4XYF9</accession>
<gene>
    <name evidence="2" type="ORF">G6045_40075</name>
</gene>
<name>A0A6G4XYF9_9ACTN</name>
<feature type="signal peptide" evidence="1">
    <location>
        <begin position="1"/>
        <end position="25"/>
    </location>
</feature>
<sequence length="103" mass="10567">MRRRACAVLLAVGAVLLSGCGIRSTEVPTEFGAAPSRVPCTTSGADVAAQAAGGLPMQVFLVCGAQLVSVERSVRLGDGRTADDRVDVAQALLDELREDPSVA</sequence>
<dbReference type="Proteomes" id="UP000481109">
    <property type="component" value="Unassembled WGS sequence"/>
</dbReference>